<evidence type="ECO:0000256" key="1">
    <source>
        <dbReference type="SAM" id="MobiDB-lite"/>
    </source>
</evidence>
<evidence type="ECO:0000313" key="3">
    <source>
        <dbReference type="Proteomes" id="UP001283361"/>
    </source>
</evidence>
<comment type="caution">
    <text evidence="2">The sequence shown here is derived from an EMBL/GenBank/DDBJ whole genome shotgun (WGS) entry which is preliminary data.</text>
</comment>
<feature type="region of interest" description="Disordered" evidence="1">
    <location>
        <begin position="50"/>
        <end position="92"/>
    </location>
</feature>
<organism evidence="2 3">
    <name type="scientific">Elysia crispata</name>
    <name type="common">lettuce slug</name>
    <dbReference type="NCBI Taxonomy" id="231223"/>
    <lineage>
        <taxon>Eukaryota</taxon>
        <taxon>Metazoa</taxon>
        <taxon>Spiralia</taxon>
        <taxon>Lophotrochozoa</taxon>
        <taxon>Mollusca</taxon>
        <taxon>Gastropoda</taxon>
        <taxon>Heterobranchia</taxon>
        <taxon>Euthyneura</taxon>
        <taxon>Panpulmonata</taxon>
        <taxon>Sacoglossa</taxon>
        <taxon>Placobranchoidea</taxon>
        <taxon>Plakobranchidae</taxon>
        <taxon>Elysia</taxon>
    </lineage>
</organism>
<proteinExistence type="predicted"/>
<sequence length="125" mass="13285">MVAPSLRSGDPLPSKVFEEPFQPPKGAKEALIYTRLLPLVEGASLPSKTLLGETFPSPSTVKVSPGHGPTTEDNIPARQGKDPPSKARGDPFTWKINGFNAGMLESGGGKHASLREPPLRVGEIF</sequence>
<protein>
    <submittedName>
        <fullName evidence="2">Uncharacterized protein</fullName>
    </submittedName>
</protein>
<reference evidence="2" key="1">
    <citation type="journal article" date="2023" name="G3 (Bethesda)">
        <title>A reference genome for the long-term kleptoplast-retaining sea slug Elysia crispata morphotype clarki.</title>
        <authorList>
            <person name="Eastman K.E."/>
            <person name="Pendleton A.L."/>
            <person name="Shaikh M.A."/>
            <person name="Suttiyut T."/>
            <person name="Ogas R."/>
            <person name="Tomko P."/>
            <person name="Gavelis G."/>
            <person name="Widhalm J.R."/>
            <person name="Wisecaver J.H."/>
        </authorList>
    </citation>
    <scope>NUCLEOTIDE SEQUENCE</scope>
    <source>
        <strain evidence="2">ECLA1</strain>
    </source>
</reference>
<dbReference type="Proteomes" id="UP001283361">
    <property type="component" value="Unassembled WGS sequence"/>
</dbReference>
<gene>
    <name evidence="2" type="ORF">RRG08_000223</name>
</gene>
<dbReference type="AlphaFoldDB" id="A0AAE1AWJ7"/>
<feature type="region of interest" description="Disordered" evidence="1">
    <location>
        <begin position="1"/>
        <end position="22"/>
    </location>
</feature>
<accession>A0AAE1AWJ7</accession>
<name>A0AAE1AWJ7_9GAST</name>
<dbReference type="EMBL" id="JAWDGP010001067">
    <property type="protein sequence ID" value="KAK3795365.1"/>
    <property type="molecule type" value="Genomic_DNA"/>
</dbReference>
<feature type="compositionally biased region" description="Basic and acidic residues" evidence="1">
    <location>
        <begin position="79"/>
        <end position="89"/>
    </location>
</feature>
<evidence type="ECO:0000313" key="2">
    <source>
        <dbReference type="EMBL" id="KAK3795365.1"/>
    </source>
</evidence>
<keyword evidence="3" id="KW-1185">Reference proteome</keyword>